<evidence type="ECO:0000256" key="2">
    <source>
        <dbReference type="SAM" id="Phobius"/>
    </source>
</evidence>
<feature type="compositionally biased region" description="Basic and acidic residues" evidence="1">
    <location>
        <begin position="90"/>
        <end position="127"/>
    </location>
</feature>
<sequence length="191" mass="21534">MVWACAKEAIGPPNKNSDGFRRTRQATARSPEEKVGRRNQEGPRDDMIIIACIIGVIAILILLILLLIVIALKNNKKKSRHRRRRKPRKKSDDWAEDKRGGKREAEPYGRGFSEQREANSREPDGVEKMPSSTSTAKPRSLSSSQPRSAPRSRREAISQTRRSDGEMQPHKYATEVYNDGDIDIVICSPDA</sequence>
<dbReference type="AlphaFoldDB" id="A0A2G9UPC3"/>
<feature type="region of interest" description="Disordered" evidence="1">
    <location>
        <begin position="8"/>
        <end position="40"/>
    </location>
</feature>
<protein>
    <submittedName>
        <fullName evidence="3">Uncharacterized protein</fullName>
    </submittedName>
</protein>
<evidence type="ECO:0000256" key="1">
    <source>
        <dbReference type="SAM" id="MobiDB-lite"/>
    </source>
</evidence>
<keyword evidence="2" id="KW-0472">Membrane</keyword>
<feature type="compositionally biased region" description="Basic and acidic residues" evidence="1">
    <location>
        <begin position="152"/>
        <end position="171"/>
    </location>
</feature>
<gene>
    <name evidence="3" type="ORF">TELCIR_06537</name>
</gene>
<reference evidence="3 4" key="1">
    <citation type="submission" date="2015-09" db="EMBL/GenBank/DDBJ databases">
        <title>Draft genome of the parasitic nematode Teladorsagia circumcincta isolate WARC Sus (inbred).</title>
        <authorList>
            <person name="Mitreva M."/>
        </authorList>
    </citation>
    <scope>NUCLEOTIDE SEQUENCE [LARGE SCALE GENOMIC DNA]</scope>
    <source>
        <strain evidence="3 4">S</strain>
    </source>
</reference>
<feature type="transmembrane region" description="Helical" evidence="2">
    <location>
        <begin position="47"/>
        <end position="72"/>
    </location>
</feature>
<dbReference type="EMBL" id="KZ345914">
    <property type="protein sequence ID" value="PIO71562.1"/>
    <property type="molecule type" value="Genomic_DNA"/>
</dbReference>
<evidence type="ECO:0000313" key="3">
    <source>
        <dbReference type="EMBL" id="PIO71562.1"/>
    </source>
</evidence>
<organism evidence="3 4">
    <name type="scientific">Teladorsagia circumcincta</name>
    <name type="common">Brown stomach worm</name>
    <name type="synonym">Ostertagia circumcincta</name>
    <dbReference type="NCBI Taxonomy" id="45464"/>
    <lineage>
        <taxon>Eukaryota</taxon>
        <taxon>Metazoa</taxon>
        <taxon>Ecdysozoa</taxon>
        <taxon>Nematoda</taxon>
        <taxon>Chromadorea</taxon>
        <taxon>Rhabditida</taxon>
        <taxon>Rhabditina</taxon>
        <taxon>Rhabditomorpha</taxon>
        <taxon>Strongyloidea</taxon>
        <taxon>Trichostrongylidae</taxon>
        <taxon>Teladorsagia</taxon>
    </lineage>
</organism>
<feature type="compositionally biased region" description="Basic residues" evidence="1">
    <location>
        <begin position="76"/>
        <end position="89"/>
    </location>
</feature>
<keyword evidence="4" id="KW-1185">Reference proteome</keyword>
<dbReference type="Proteomes" id="UP000230423">
    <property type="component" value="Unassembled WGS sequence"/>
</dbReference>
<name>A0A2G9UPC3_TELCI</name>
<evidence type="ECO:0000313" key="4">
    <source>
        <dbReference type="Proteomes" id="UP000230423"/>
    </source>
</evidence>
<feature type="region of interest" description="Disordered" evidence="1">
    <location>
        <begin position="76"/>
        <end position="171"/>
    </location>
</feature>
<feature type="compositionally biased region" description="Basic and acidic residues" evidence="1">
    <location>
        <begin position="30"/>
        <end position="40"/>
    </location>
</feature>
<keyword evidence="2" id="KW-0812">Transmembrane</keyword>
<keyword evidence="2" id="KW-1133">Transmembrane helix</keyword>
<feature type="compositionally biased region" description="Low complexity" evidence="1">
    <location>
        <begin position="138"/>
        <end position="149"/>
    </location>
</feature>
<proteinExistence type="predicted"/>
<accession>A0A2G9UPC3</accession>